<evidence type="ECO:0000259" key="1">
    <source>
        <dbReference type="Pfam" id="PF00534"/>
    </source>
</evidence>
<evidence type="ECO:0000313" key="2">
    <source>
        <dbReference type="EMBL" id="KMY51887.1"/>
    </source>
</evidence>
<dbReference type="STRING" id="1679170.AC625_22100"/>
<dbReference type="RefSeq" id="WP_049683241.1">
    <property type="nucleotide sequence ID" value="NZ_LFZW01000001.1"/>
</dbReference>
<gene>
    <name evidence="2" type="ORF">AC625_22100</name>
</gene>
<sequence length="396" mass="45743">MKKNLLFVIPSLSAGGGEKSLVNLLSQIDYDLYHVDLFLLNQEGIFMEFLPKQVHVLPLPETYKHFTIPLFKSIWKLIRERKPELVYHRVGFTIKNKVIQDISRREQYTWKHLAKSLDKLEKKYDAAIGFLEKTSTYFCMDKVDAQQKIGWVHIDYDQLGMDPEFDLPYFKKLSKIVTVSEECANIFINRFPSQKDKVEVIYNIVSPTIIDKMAAQKVENVFDKKDGEITILTIGRLHYQKGLEMAVESCRKLLDKGYQIKWFVIGEGDERERLTNLIEENGLKDHFILLGLKSNPYPYLKQANIYAQPSRFEGKSIALDEAKILHKPIVVTNFSTAKDQINNGVNGLIVEMNTDALVNGIEKLMGDTSLSNQLIQNLKEERLGTEEEINKFYKII</sequence>
<proteinExistence type="predicted"/>
<dbReference type="CDD" id="cd03811">
    <property type="entry name" value="GT4_GT28_WabH-like"/>
    <property type="match status" value="1"/>
</dbReference>
<protein>
    <submittedName>
        <fullName evidence="2">Glycosyl transferase family 1</fullName>
    </submittedName>
</protein>
<dbReference type="SUPFAM" id="SSF53756">
    <property type="entry name" value="UDP-Glycosyltransferase/glycogen phosphorylase"/>
    <property type="match status" value="1"/>
</dbReference>
<dbReference type="PATRIC" id="fig|1679170.3.peg.4983"/>
<keyword evidence="2" id="KW-0808">Transferase</keyword>
<feature type="domain" description="Glycosyl transferase family 1" evidence="1">
    <location>
        <begin position="220"/>
        <end position="380"/>
    </location>
</feature>
<accession>A0A0K9H047</accession>
<dbReference type="GO" id="GO:0016757">
    <property type="term" value="F:glycosyltransferase activity"/>
    <property type="evidence" value="ECO:0007669"/>
    <property type="project" value="InterPro"/>
</dbReference>
<reference evidence="3" key="1">
    <citation type="submission" date="2015-07" db="EMBL/GenBank/DDBJ databases">
        <title>Genome sequencing project for genomic taxonomy and phylogenomics of Bacillus-like bacteria.</title>
        <authorList>
            <person name="Liu B."/>
            <person name="Wang J."/>
            <person name="Zhu Y."/>
            <person name="Liu G."/>
            <person name="Chen Q."/>
            <person name="Chen Z."/>
            <person name="Lan J."/>
            <person name="Che J."/>
            <person name="Ge C."/>
            <person name="Shi H."/>
            <person name="Pan Z."/>
            <person name="Liu X."/>
        </authorList>
    </citation>
    <scope>NUCLEOTIDE SEQUENCE [LARGE SCALE GENOMIC DNA]</scope>
    <source>
        <strain evidence="3">FJAT-27997</strain>
    </source>
</reference>
<dbReference type="Proteomes" id="UP000037146">
    <property type="component" value="Unassembled WGS sequence"/>
</dbReference>
<dbReference type="InterPro" id="IPR001296">
    <property type="entry name" value="Glyco_trans_1"/>
</dbReference>
<comment type="caution">
    <text evidence="2">The sequence shown here is derived from an EMBL/GenBank/DDBJ whole genome shotgun (WGS) entry which is preliminary data.</text>
</comment>
<keyword evidence="3" id="KW-1185">Reference proteome</keyword>
<dbReference type="PANTHER" id="PTHR12526:SF630">
    <property type="entry name" value="GLYCOSYLTRANSFERASE"/>
    <property type="match status" value="1"/>
</dbReference>
<organism evidence="2 3">
    <name type="scientific">Peribacillus loiseleuriae</name>
    <dbReference type="NCBI Taxonomy" id="1679170"/>
    <lineage>
        <taxon>Bacteria</taxon>
        <taxon>Bacillati</taxon>
        <taxon>Bacillota</taxon>
        <taxon>Bacilli</taxon>
        <taxon>Bacillales</taxon>
        <taxon>Bacillaceae</taxon>
        <taxon>Peribacillus</taxon>
    </lineage>
</organism>
<dbReference type="AlphaFoldDB" id="A0A0K9H047"/>
<dbReference type="EMBL" id="LFZW01000001">
    <property type="protein sequence ID" value="KMY51887.1"/>
    <property type="molecule type" value="Genomic_DNA"/>
</dbReference>
<dbReference type="PANTHER" id="PTHR12526">
    <property type="entry name" value="GLYCOSYLTRANSFERASE"/>
    <property type="match status" value="1"/>
</dbReference>
<dbReference type="Pfam" id="PF00534">
    <property type="entry name" value="Glycos_transf_1"/>
    <property type="match status" value="1"/>
</dbReference>
<evidence type="ECO:0000313" key="3">
    <source>
        <dbReference type="Proteomes" id="UP000037146"/>
    </source>
</evidence>
<dbReference type="OrthoDB" id="9813638at2"/>
<dbReference type="Gene3D" id="3.40.50.2000">
    <property type="entry name" value="Glycogen Phosphorylase B"/>
    <property type="match status" value="2"/>
</dbReference>
<name>A0A0K9H047_9BACI</name>